<dbReference type="GO" id="GO:0003723">
    <property type="term" value="F:RNA binding"/>
    <property type="evidence" value="ECO:0007669"/>
    <property type="project" value="UniProtKB-UniRule"/>
</dbReference>
<dbReference type="PROSITE" id="PS50102">
    <property type="entry name" value="RRM"/>
    <property type="match status" value="1"/>
</dbReference>
<dbReference type="Proteomes" id="UP001620645">
    <property type="component" value="Unassembled WGS sequence"/>
</dbReference>
<protein>
    <recommendedName>
        <fullName evidence="4">RRM domain-containing protein</fullName>
    </recommendedName>
</protein>
<dbReference type="InterPro" id="IPR035979">
    <property type="entry name" value="RBD_domain_sf"/>
</dbReference>
<keyword evidence="1 2" id="KW-0694">RNA-binding</keyword>
<organism evidence="5 6">
    <name type="scientific">Heterodera schachtii</name>
    <name type="common">Sugarbeet cyst nematode worm</name>
    <name type="synonym">Tylenchus schachtii</name>
    <dbReference type="NCBI Taxonomy" id="97005"/>
    <lineage>
        <taxon>Eukaryota</taxon>
        <taxon>Metazoa</taxon>
        <taxon>Ecdysozoa</taxon>
        <taxon>Nematoda</taxon>
        <taxon>Chromadorea</taxon>
        <taxon>Rhabditida</taxon>
        <taxon>Tylenchina</taxon>
        <taxon>Tylenchomorpha</taxon>
        <taxon>Tylenchoidea</taxon>
        <taxon>Heteroderidae</taxon>
        <taxon>Heteroderinae</taxon>
        <taxon>Heterodera</taxon>
    </lineage>
</organism>
<evidence type="ECO:0000259" key="4">
    <source>
        <dbReference type="PROSITE" id="PS50102"/>
    </source>
</evidence>
<evidence type="ECO:0000256" key="2">
    <source>
        <dbReference type="PROSITE-ProRule" id="PRU00176"/>
    </source>
</evidence>
<dbReference type="AlphaFoldDB" id="A0ABD2IW60"/>
<gene>
    <name evidence="5" type="ORF">niasHS_011308</name>
</gene>
<dbReference type="EMBL" id="JBICCN010000254">
    <property type="protein sequence ID" value="KAL3083506.1"/>
    <property type="molecule type" value="Genomic_DNA"/>
</dbReference>
<dbReference type="InterPro" id="IPR052462">
    <property type="entry name" value="SLIRP/GR-RBP-like"/>
</dbReference>
<feature type="region of interest" description="Disordered" evidence="3">
    <location>
        <begin position="1"/>
        <end position="25"/>
    </location>
</feature>
<feature type="compositionally biased region" description="Polar residues" evidence="3">
    <location>
        <begin position="7"/>
        <end position="25"/>
    </location>
</feature>
<comment type="caution">
    <text evidence="5">The sequence shown here is derived from an EMBL/GenBank/DDBJ whole genome shotgun (WGS) entry which is preliminary data.</text>
</comment>
<evidence type="ECO:0000256" key="1">
    <source>
        <dbReference type="ARBA" id="ARBA00022884"/>
    </source>
</evidence>
<dbReference type="PANTHER" id="PTHR48027">
    <property type="entry name" value="HETEROGENEOUS NUCLEAR RIBONUCLEOPROTEIN 87F-RELATED"/>
    <property type="match status" value="1"/>
</dbReference>
<dbReference type="SUPFAM" id="SSF54928">
    <property type="entry name" value="RNA-binding domain, RBD"/>
    <property type="match status" value="1"/>
</dbReference>
<accession>A0ABD2IW60</accession>
<reference evidence="5 6" key="1">
    <citation type="submission" date="2024-10" db="EMBL/GenBank/DDBJ databases">
        <authorList>
            <person name="Kim D."/>
        </authorList>
    </citation>
    <scope>NUCLEOTIDE SEQUENCE [LARGE SCALE GENOMIC DNA]</scope>
    <source>
        <strain evidence="5">Taebaek</strain>
    </source>
</reference>
<proteinExistence type="predicted"/>
<evidence type="ECO:0000256" key="3">
    <source>
        <dbReference type="SAM" id="MobiDB-lite"/>
    </source>
</evidence>
<dbReference type="SMART" id="SM00360">
    <property type="entry name" value="RRM"/>
    <property type="match status" value="1"/>
</dbReference>
<dbReference type="Gene3D" id="3.30.70.330">
    <property type="match status" value="1"/>
</dbReference>
<feature type="domain" description="RRM" evidence="4">
    <location>
        <begin position="28"/>
        <end position="101"/>
    </location>
</feature>
<dbReference type="Pfam" id="PF00076">
    <property type="entry name" value="RRM_1"/>
    <property type="match status" value="1"/>
</dbReference>
<sequence>MSEEQNNHPSATPNPSDGQLSGSSDTNHKIFIVGLSDQTTNDSLNKYFSKFGKVTKCGVVCDAKTKKSRGFGFVEFDTQNESSAVLSIDPHKIDGKVVSVKPWVDKQKQKSQAVKKRTRANPQNRAEKKAMTNKKGMIKDVKSNNLNDMRGRKKEIVEVQSECRGQKEKKLSDEQIVHVVVHRMVAQVIRDEMSNILTHKPFSNETNVMKPINDEQIVRATVNRMSTHVSIISDSCDESSDDSCNESFNDSCNESFNDSCRNRPKAYHVRPRPLYCSGRRLMQ</sequence>
<evidence type="ECO:0000313" key="5">
    <source>
        <dbReference type="EMBL" id="KAL3083506.1"/>
    </source>
</evidence>
<feature type="region of interest" description="Disordered" evidence="3">
    <location>
        <begin position="104"/>
        <end position="133"/>
    </location>
</feature>
<dbReference type="InterPro" id="IPR012677">
    <property type="entry name" value="Nucleotide-bd_a/b_plait_sf"/>
</dbReference>
<keyword evidence="6" id="KW-1185">Reference proteome</keyword>
<dbReference type="InterPro" id="IPR000504">
    <property type="entry name" value="RRM_dom"/>
</dbReference>
<evidence type="ECO:0000313" key="6">
    <source>
        <dbReference type="Proteomes" id="UP001620645"/>
    </source>
</evidence>
<name>A0ABD2IW60_HETSC</name>